<name>A0A6J4IVU3_9PROT</name>
<feature type="compositionally biased region" description="Basic residues" evidence="1">
    <location>
        <begin position="43"/>
        <end position="52"/>
    </location>
</feature>
<feature type="compositionally biased region" description="Basic and acidic residues" evidence="1">
    <location>
        <begin position="133"/>
        <end position="147"/>
    </location>
</feature>
<gene>
    <name evidence="2" type="ORF">AVDCRST_MAG04-2705</name>
</gene>
<feature type="compositionally biased region" description="Low complexity" evidence="1">
    <location>
        <begin position="85"/>
        <end position="94"/>
    </location>
</feature>
<feature type="compositionally biased region" description="Basic and acidic residues" evidence="1">
    <location>
        <begin position="53"/>
        <end position="66"/>
    </location>
</feature>
<reference evidence="2" key="1">
    <citation type="submission" date="2020-02" db="EMBL/GenBank/DDBJ databases">
        <authorList>
            <person name="Meier V. D."/>
        </authorList>
    </citation>
    <scope>NUCLEOTIDE SEQUENCE</scope>
    <source>
        <strain evidence="2">AVDCRST_MAG04</strain>
    </source>
</reference>
<dbReference type="AlphaFoldDB" id="A0A6J4IVU3"/>
<feature type="region of interest" description="Disordered" evidence="1">
    <location>
        <begin position="1"/>
        <end position="194"/>
    </location>
</feature>
<organism evidence="2">
    <name type="scientific">uncultured Acetobacteraceae bacterium</name>
    <dbReference type="NCBI Taxonomy" id="169975"/>
    <lineage>
        <taxon>Bacteria</taxon>
        <taxon>Pseudomonadati</taxon>
        <taxon>Pseudomonadota</taxon>
        <taxon>Alphaproteobacteria</taxon>
        <taxon>Acetobacterales</taxon>
        <taxon>Acetobacteraceae</taxon>
        <taxon>environmental samples</taxon>
    </lineage>
</organism>
<evidence type="ECO:0000256" key="1">
    <source>
        <dbReference type="SAM" id="MobiDB-lite"/>
    </source>
</evidence>
<feature type="non-terminal residue" evidence="2">
    <location>
        <position position="194"/>
    </location>
</feature>
<protein>
    <submittedName>
        <fullName evidence="2">Uncharacterized protein</fullName>
    </submittedName>
</protein>
<sequence>ENDVPLSTARRRGDGRCPSGLGADRFAAARRQPALGRGPGRARTGRAVRRDRRQQGRPRDLGRDLGLRAAPLQHGGRRPRRRADPPGSGRAAPGQPAPRPGRCRGRRAAGRPGRATRALRRRHLPQLGRQPRRARDLGRGAARDRSALPRLGRGRGQLGDAERTAATPPGAPPGRKPGAGEPEPREPSAGPVPL</sequence>
<evidence type="ECO:0000313" key="2">
    <source>
        <dbReference type="EMBL" id="CAA9261332.1"/>
    </source>
</evidence>
<proteinExistence type="predicted"/>
<dbReference type="EMBL" id="CADCTL010000181">
    <property type="protein sequence ID" value="CAA9261332.1"/>
    <property type="molecule type" value="Genomic_DNA"/>
</dbReference>
<accession>A0A6J4IVU3</accession>
<feature type="non-terminal residue" evidence="2">
    <location>
        <position position="1"/>
    </location>
</feature>